<keyword evidence="1" id="KW-0175">Coiled coil</keyword>
<dbReference type="EMBL" id="BAAALF010000032">
    <property type="protein sequence ID" value="GAA1232850.1"/>
    <property type="molecule type" value="Genomic_DNA"/>
</dbReference>
<accession>A0ABP4GQQ3</accession>
<gene>
    <name evidence="3" type="ORF">GCM10009665_23880</name>
</gene>
<proteinExistence type="predicted"/>
<comment type="caution">
    <text evidence="3">The sequence shown here is derived from an EMBL/GenBank/DDBJ whole genome shotgun (WGS) entry which is preliminary data.</text>
</comment>
<name>A0ABP4GQQ3_9ACTN</name>
<dbReference type="RefSeq" id="WP_344441357.1">
    <property type="nucleotide sequence ID" value="NZ_BAAALF010000032.1"/>
</dbReference>
<sequence>MTVVLVVAIVLVAAVCALLAVRQAAVTRENRALLARRSGPDEQEALAARSYLLRLEQQLTTERRRAEELAAGRSDADGQLDALQRSVAALTAERDQAAAAADRSARQLAEQAAGHAEAAGRLGTLDGELDELRRRVDLLGAEREQAVAEARALAVRLDELSESVPPVEDAANPSAPRELPLGRDTAADSVVDGADLGALVVRAASVRGDRHREEKEHRRDCALLRLVDGFGAPVLLSSVAAGAPDGELSQSAATAACRALALQLGHYAPTLRERLFDPRADVELAGTLKVACQGVARSVRLVALGAGAEQADRAAEVGGQADTSLLAVLSELGDRESRRHVAFGVGDGVVLRLRSAQDGWEWQTLFEPAAGARALRLPGSPEGVGWARFDTVPGDTVVVATRPVAELLQRADLAHWFARRWGGRQPYLTAFLSDLNIRVRSTGGDRSLACLWDFGQARIAERAARVGLESGPTR</sequence>
<protein>
    <submittedName>
        <fullName evidence="3">Uncharacterized protein</fullName>
    </submittedName>
</protein>
<dbReference type="Proteomes" id="UP001500037">
    <property type="component" value="Unassembled WGS sequence"/>
</dbReference>
<evidence type="ECO:0000256" key="1">
    <source>
        <dbReference type="SAM" id="Coils"/>
    </source>
</evidence>
<organism evidence="3 4">
    <name type="scientific">Kitasatospora nipponensis</name>
    <dbReference type="NCBI Taxonomy" id="258049"/>
    <lineage>
        <taxon>Bacteria</taxon>
        <taxon>Bacillati</taxon>
        <taxon>Actinomycetota</taxon>
        <taxon>Actinomycetes</taxon>
        <taxon>Kitasatosporales</taxon>
        <taxon>Streptomycetaceae</taxon>
        <taxon>Kitasatospora</taxon>
    </lineage>
</organism>
<evidence type="ECO:0000313" key="4">
    <source>
        <dbReference type="Proteomes" id="UP001500037"/>
    </source>
</evidence>
<keyword evidence="4" id="KW-1185">Reference proteome</keyword>
<evidence type="ECO:0000256" key="2">
    <source>
        <dbReference type="SAM" id="MobiDB-lite"/>
    </source>
</evidence>
<reference evidence="4" key="1">
    <citation type="journal article" date="2019" name="Int. J. Syst. Evol. Microbiol.">
        <title>The Global Catalogue of Microorganisms (GCM) 10K type strain sequencing project: providing services to taxonomists for standard genome sequencing and annotation.</title>
        <authorList>
            <consortium name="The Broad Institute Genomics Platform"/>
            <consortium name="The Broad Institute Genome Sequencing Center for Infectious Disease"/>
            <person name="Wu L."/>
            <person name="Ma J."/>
        </authorList>
    </citation>
    <scope>NUCLEOTIDE SEQUENCE [LARGE SCALE GENOMIC DNA]</scope>
    <source>
        <strain evidence="4">JCM 13004</strain>
    </source>
</reference>
<feature type="region of interest" description="Disordered" evidence="2">
    <location>
        <begin position="162"/>
        <end position="181"/>
    </location>
</feature>
<evidence type="ECO:0000313" key="3">
    <source>
        <dbReference type="EMBL" id="GAA1232850.1"/>
    </source>
</evidence>
<feature type="coiled-coil region" evidence="1">
    <location>
        <begin position="52"/>
        <end position="100"/>
    </location>
</feature>